<evidence type="ECO:0000313" key="5">
    <source>
        <dbReference type="Proteomes" id="UP001385951"/>
    </source>
</evidence>
<dbReference type="InterPro" id="IPR014730">
    <property type="entry name" value="ETF_a/b_N"/>
</dbReference>
<dbReference type="AlphaFoldDB" id="A0AAW0G4H1"/>
<dbReference type="Gene3D" id="3.40.50.620">
    <property type="entry name" value="HUPs"/>
    <property type="match status" value="1"/>
</dbReference>
<comment type="subcellular location">
    <subcellularLocation>
        <location evidence="1">Mitochondrion matrix</location>
    </subcellularLocation>
</comment>
<dbReference type="GO" id="GO:0005759">
    <property type="term" value="C:mitochondrial matrix"/>
    <property type="evidence" value="ECO:0007669"/>
    <property type="project" value="UniProtKB-SubCell"/>
</dbReference>
<proteinExistence type="predicted"/>
<evidence type="ECO:0000256" key="1">
    <source>
        <dbReference type="ARBA" id="ARBA00004305"/>
    </source>
</evidence>
<name>A0AAW0G4H1_9APHY</name>
<evidence type="ECO:0000256" key="2">
    <source>
        <dbReference type="ARBA" id="ARBA00025416"/>
    </source>
</evidence>
<dbReference type="Proteomes" id="UP001385951">
    <property type="component" value="Unassembled WGS sequence"/>
</dbReference>
<evidence type="ECO:0000259" key="3">
    <source>
        <dbReference type="Pfam" id="PF01012"/>
    </source>
</evidence>
<feature type="domain" description="Electron transfer flavoprotein alpha/beta-subunit N-terminal" evidence="3">
    <location>
        <begin position="26"/>
        <end position="67"/>
    </location>
</feature>
<sequence length="74" mass="7811">MLRSRTALVARNICRTYATAAQPHALVFLEHRDGVLDSGSLSALSAAQQLGGEVTGLVIGAPEQIQTILPQAKK</sequence>
<dbReference type="InterPro" id="IPR014729">
    <property type="entry name" value="Rossmann-like_a/b/a_fold"/>
</dbReference>
<comment type="caution">
    <text evidence="4">The sequence shown here is derived from an EMBL/GenBank/DDBJ whole genome shotgun (WGS) entry which is preliminary data.</text>
</comment>
<comment type="function">
    <text evidence="2">The electron transfer flavoprotein serves as a specific electron acceptor for several dehydrogenases, including five acyl-CoA dehydrogenases, glutaryl-CoA and sarcosine dehydrogenase. It transfers the electrons to the main mitochondrial respiratory chain via ETF-ubiquinone oxidoreductase (ETF dehydrogenase).</text>
</comment>
<evidence type="ECO:0000313" key="4">
    <source>
        <dbReference type="EMBL" id="KAK7685194.1"/>
    </source>
</evidence>
<organism evidence="4 5">
    <name type="scientific">Cerrena zonata</name>
    <dbReference type="NCBI Taxonomy" id="2478898"/>
    <lineage>
        <taxon>Eukaryota</taxon>
        <taxon>Fungi</taxon>
        <taxon>Dikarya</taxon>
        <taxon>Basidiomycota</taxon>
        <taxon>Agaricomycotina</taxon>
        <taxon>Agaricomycetes</taxon>
        <taxon>Polyporales</taxon>
        <taxon>Cerrenaceae</taxon>
        <taxon>Cerrena</taxon>
    </lineage>
</organism>
<keyword evidence="5" id="KW-1185">Reference proteome</keyword>
<dbReference type="Pfam" id="PF01012">
    <property type="entry name" value="ETF"/>
    <property type="match status" value="1"/>
</dbReference>
<reference evidence="4 5" key="1">
    <citation type="submission" date="2022-09" db="EMBL/GenBank/DDBJ databases">
        <authorList>
            <person name="Palmer J.M."/>
        </authorList>
    </citation>
    <scope>NUCLEOTIDE SEQUENCE [LARGE SCALE GENOMIC DNA]</scope>
    <source>
        <strain evidence="4 5">DSM 7382</strain>
    </source>
</reference>
<protein>
    <recommendedName>
        <fullName evidence="3">Electron transfer flavoprotein alpha/beta-subunit N-terminal domain-containing protein</fullName>
    </recommendedName>
</protein>
<accession>A0AAW0G4H1</accession>
<gene>
    <name evidence="4" type="ORF">QCA50_011557</name>
</gene>
<dbReference type="SUPFAM" id="SSF52402">
    <property type="entry name" value="Adenine nucleotide alpha hydrolases-like"/>
    <property type="match status" value="1"/>
</dbReference>
<dbReference type="EMBL" id="JASBNA010000021">
    <property type="protein sequence ID" value="KAK7685194.1"/>
    <property type="molecule type" value="Genomic_DNA"/>
</dbReference>